<organism evidence="2 3">
    <name type="scientific">Myceligenerans salitolerans</name>
    <dbReference type="NCBI Taxonomy" id="1230528"/>
    <lineage>
        <taxon>Bacteria</taxon>
        <taxon>Bacillati</taxon>
        <taxon>Actinomycetota</taxon>
        <taxon>Actinomycetes</taxon>
        <taxon>Micrococcales</taxon>
        <taxon>Promicromonosporaceae</taxon>
        <taxon>Myceligenerans</taxon>
    </lineage>
</organism>
<accession>A0ABS3I804</accession>
<keyword evidence="3" id="KW-1185">Reference proteome</keyword>
<evidence type="ECO:0000313" key="2">
    <source>
        <dbReference type="EMBL" id="MBO0608608.1"/>
    </source>
</evidence>
<evidence type="ECO:0000313" key="3">
    <source>
        <dbReference type="Proteomes" id="UP000664617"/>
    </source>
</evidence>
<keyword evidence="1" id="KW-1133">Transmembrane helix</keyword>
<dbReference type="EMBL" id="JAFMPK010000027">
    <property type="protein sequence ID" value="MBO0608608.1"/>
    <property type="molecule type" value="Genomic_DNA"/>
</dbReference>
<gene>
    <name evidence="2" type="ORF">J0911_06130</name>
</gene>
<proteinExistence type="predicted"/>
<protein>
    <submittedName>
        <fullName evidence="2">Uncharacterized protein</fullName>
    </submittedName>
</protein>
<keyword evidence="1" id="KW-0472">Membrane</keyword>
<name>A0ABS3I804_9MICO</name>
<reference evidence="3" key="1">
    <citation type="submission" date="2023-07" db="EMBL/GenBank/DDBJ databases">
        <title>Myceligenerans salitolerans sp. nov., a halotolerant actinomycete isolated from a salt lake in Xinjiang, China.</title>
        <authorList>
            <person name="Guan T."/>
        </authorList>
    </citation>
    <scope>NUCLEOTIDE SEQUENCE [LARGE SCALE GENOMIC DNA]</scope>
    <source>
        <strain evidence="3">XHU 5031</strain>
    </source>
</reference>
<keyword evidence="1" id="KW-0812">Transmembrane</keyword>
<comment type="caution">
    <text evidence="2">The sequence shown here is derived from an EMBL/GenBank/DDBJ whole genome shotgun (WGS) entry which is preliminary data.</text>
</comment>
<evidence type="ECO:0000256" key="1">
    <source>
        <dbReference type="SAM" id="Phobius"/>
    </source>
</evidence>
<feature type="transmembrane region" description="Helical" evidence="1">
    <location>
        <begin position="21"/>
        <end position="41"/>
    </location>
</feature>
<feature type="transmembrane region" description="Helical" evidence="1">
    <location>
        <begin position="47"/>
        <end position="69"/>
    </location>
</feature>
<sequence>MPHPNAGARPAPSQGPRVGTVVWGLVVLAIGLGVLAAAAGARIDVSLAAILLLGGAGIALVAGSIVSSFRRRGEP</sequence>
<dbReference type="Proteomes" id="UP000664617">
    <property type="component" value="Unassembled WGS sequence"/>
</dbReference>